<feature type="region of interest" description="Disordered" evidence="2">
    <location>
        <begin position="1659"/>
        <end position="1688"/>
    </location>
</feature>
<feature type="compositionally biased region" description="Basic and acidic residues" evidence="2">
    <location>
        <begin position="1233"/>
        <end position="1242"/>
    </location>
</feature>
<dbReference type="Proteomes" id="UP000035681">
    <property type="component" value="Unplaced"/>
</dbReference>
<name>A0AAF5CVU7_STRER</name>
<organism evidence="3 4">
    <name type="scientific">Strongyloides stercoralis</name>
    <name type="common">Threadworm</name>
    <dbReference type="NCBI Taxonomy" id="6248"/>
    <lineage>
        <taxon>Eukaryota</taxon>
        <taxon>Metazoa</taxon>
        <taxon>Ecdysozoa</taxon>
        <taxon>Nematoda</taxon>
        <taxon>Chromadorea</taxon>
        <taxon>Rhabditida</taxon>
        <taxon>Tylenchina</taxon>
        <taxon>Panagrolaimomorpha</taxon>
        <taxon>Strongyloidoidea</taxon>
        <taxon>Strongyloididae</taxon>
        <taxon>Strongyloides</taxon>
    </lineage>
</organism>
<feature type="compositionally biased region" description="Polar residues" evidence="2">
    <location>
        <begin position="91"/>
        <end position="108"/>
    </location>
</feature>
<feature type="coiled-coil region" evidence="1">
    <location>
        <begin position="473"/>
        <end position="514"/>
    </location>
</feature>
<accession>A0AAF5CVU7</accession>
<feature type="coiled-coil region" evidence="1">
    <location>
        <begin position="816"/>
        <end position="913"/>
    </location>
</feature>
<feature type="coiled-coil region" evidence="1">
    <location>
        <begin position="1928"/>
        <end position="1993"/>
    </location>
</feature>
<feature type="region of interest" description="Disordered" evidence="2">
    <location>
        <begin position="91"/>
        <end position="113"/>
    </location>
</feature>
<evidence type="ECO:0000313" key="4">
    <source>
        <dbReference type="WBParaSite" id="TCONS_00001798.p1"/>
    </source>
</evidence>
<feature type="coiled-coil region" evidence="1">
    <location>
        <begin position="540"/>
        <end position="567"/>
    </location>
</feature>
<feature type="compositionally biased region" description="Basic and acidic residues" evidence="2">
    <location>
        <begin position="150"/>
        <end position="159"/>
    </location>
</feature>
<feature type="compositionally biased region" description="Basic and acidic residues" evidence="2">
    <location>
        <begin position="1659"/>
        <end position="1672"/>
    </location>
</feature>
<reference evidence="4" key="1">
    <citation type="submission" date="2024-02" db="UniProtKB">
        <authorList>
            <consortium name="WormBaseParasite"/>
        </authorList>
    </citation>
    <scope>IDENTIFICATION</scope>
</reference>
<keyword evidence="1" id="KW-0175">Coiled coil</keyword>
<feature type="coiled-coil region" evidence="1">
    <location>
        <begin position="965"/>
        <end position="1080"/>
    </location>
</feature>
<keyword evidence="3" id="KW-1185">Reference proteome</keyword>
<feature type="region of interest" description="Disordered" evidence="2">
    <location>
        <begin position="288"/>
        <end position="331"/>
    </location>
</feature>
<protein>
    <submittedName>
        <fullName evidence="4">GRIP domain-containing protein</fullName>
    </submittedName>
</protein>
<feature type="compositionally biased region" description="Polar residues" evidence="2">
    <location>
        <begin position="1243"/>
        <end position="1265"/>
    </location>
</feature>
<feature type="coiled-coil region" evidence="1">
    <location>
        <begin position="1328"/>
        <end position="1415"/>
    </location>
</feature>
<dbReference type="WBParaSite" id="TCONS_00001798.p1">
    <property type="protein sequence ID" value="TCONS_00001798.p1"/>
    <property type="gene ID" value="XLOC_001690"/>
</dbReference>
<dbReference type="PANTHER" id="PTHR23159:SF60">
    <property type="entry name" value="SPINDLE ASSEMBLY ABNORMAL PROTEIN 4"/>
    <property type="match status" value="1"/>
</dbReference>
<evidence type="ECO:0000313" key="3">
    <source>
        <dbReference type="Proteomes" id="UP000035681"/>
    </source>
</evidence>
<sequence>QMDGNERDKNRKNENLFWHSIPKSNHPTNYNSFFITPAIGRPIKPNINTNIPNLVTKYTSNDNKYIIGAKKNSLNESELQSNMLRYQNNKYNYDTMTSPPSLRYTTSDRTSKENDKLILKNPTSNIPISGSSSLPRKGILKRPASGFIDKQSDNEKISSDGKLQQSDGSCMTRSLPGKLIDGNNDILPQEKGIRFDEVTIKNTTTNGDKNKGCKPKLSWSEKDAIAIFGDTSDDYTTETENDINSENKKFKNSDQSIFWDLNKRSITIPKKSSDIISKNIPDTLSETAILSSEDSGPDEGLSKSINNKNKKEDNLENEEMSDEGTLYSNTSTLLENGKDKKIDEKEIKENSINIPTLSSSIITKIPSISLKTDFPPLPKNEERVNILKSNSGSHIPSIIPKCLPSNNILMIRKTPEIEEDIDKSSIASSTGSSVIAGKWWFGKDTRYQLHCEKKGCAHKNCTQKNEDDYLTPTQRYTQEINKLKNELRKCQNQVKDKDKQLEQLRSKYKDIESLITNSNKFGNQKEILDRKENEMNEMFKREKNEILEKHEIRIRQLIQETVDARTEMMKYIKKLDDIKNIKENMVDVSINTDNVEFIDNNIHLNTNQGVIINSRKMSPSFPPIDPIVKNGEKDSIDLSGNSNIGNQNISYKNQVIPDGINIQETLNQLAAYQNEGFIWRTKASQLEICLKEQMLKSSNNETILMNKLEILQMENEVLKDKVRILESDEISDDVFENTNQIILSSNNNISGNQLTIDASPISSSIRLSPNTTSESILMGNKLSPAHELTPTQLGVISAAAMILGTDCKIKECIEYRKKIGDENKELKEKVSLQNNQLNDLINNLEDSKKNIDKLNNDLEYMKNKNEQLLGSIEEKTAEVNATSMTITRLHATNDSLNKAITYLEEKLQVYQDTILKHDLLIHDNFDNIHYINDNPNTWRIGFVDSNRYSVNYSKRIQTDMTAEDLSHHENQFTTLTDKIHELEKEFEAKNLNVTDRFRDIEQNLILKAKLVETLSKQLEENAQLIQEEEKNRQKEREIFENRINSLTNLASKVPILEIECEKLRKEKSLGELKYRELNDEYNDILSKNLETNLNKINQVDVYWKEKMYGLENKKKIVESDLEKIKKDYNNFVLRSKVEKADLEARLTSSIAHTNELFKSINKNTTENEAQIEPIMNSKYVSCKPNMKHKPTEIGKDDLWNEDEERLKSILAELQMTKKQVKVLQEKLIEIEKHKQGSEDRSSGGKQINISKNIGGFKSSNPSTLSPIPIENKSESLMPIPTIRCHSPSVTRSLCSEIAIGPRMTTCRSLSTFNDNIRRDSILENDERIEELIGTNQGLKQRIEELETENSEYASREKERIQTLTKEFDTLRNELDEEIKKYEKEKKIMKEKIIFLEKFKAENMELRKKCKSLKKILKEVGKDKIDSMDSLCPLDETSTFLMIDKKIQKSKSSNDIVKENINNNNKMIERQTSTGIINSYTVNEDENLIEMQKLRNKNMILEKELIIIKKLLESNIKKTFSSLSKNDVPQKNDEEINLESKNVLTEYSEPEYTNLSNDLDEVCFELTKFMEYIMDSDGSSNLGDHPKKIHIAKERVSKWFNENLKNKNEKVLENIESNNSNDVEYSSILIQSLASQLDVVTKNLHDAYLELSLFKQENKNSRKMSAGEREKHGFQRSRSHSGRGYGSDFKNKNDSLSLAGKELKEWKEKTGTMFRELYRLRGEFTKVDEERRDLIYNLKILRGELEIEKAKRETLLEKIKTKIDDKNLIESIESIKNKTDINKSFDRYTINKSMNSLYYSVNGEPSLGDNETGTFKSLSNISTNKKKALSNNSFNSNFVSCYSLNDLESDRDSFNEESTATLLYENRGNKNILIKQLSLGESIKLINKKSLLPQNTFKNKVNIKRVLSQTESFEKINKRNIETELIIFKEALKKQSIKFKERIQYLESELEKSKISEDEQKYIKNKIEMQRIENEMYERKVRELEEERQNMYLVMFKKGQEAQKFEGVEGKDINQITEDRIILNFLHDAFYYYFVNKRDSKEHLQAILTMLNFTPQQKDDVLRCNSKRKSPF</sequence>
<dbReference type="PANTHER" id="PTHR23159">
    <property type="entry name" value="CENTROSOMAL PROTEIN 2"/>
    <property type="match status" value="1"/>
</dbReference>
<feature type="region of interest" description="Disordered" evidence="2">
    <location>
        <begin position="143"/>
        <end position="169"/>
    </location>
</feature>
<proteinExistence type="predicted"/>
<evidence type="ECO:0000256" key="1">
    <source>
        <dbReference type="SAM" id="Coils"/>
    </source>
</evidence>
<dbReference type="AlphaFoldDB" id="A0AAF5CVU7"/>
<evidence type="ECO:0000256" key="2">
    <source>
        <dbReference type="SAM" id="MobiDB-lite"/>
    </source>
</evidence>
<feature type="region of interest" description="Disordered" evidence="2">
    <location>
        <begin position="1233"/>
        <end position="1269"/>
    </location>
</feature>